<dbReference type="PANTHER" id="PTHR43245">
    <property type="entry name" value="BIFUNCTIONAL POLYMYXIN RESISTANCE PROTEIN ARNA"/>
    <property type="match status" value="1"/>
</dbReference>
<comment type="caution">
    <text evidence="2">The sequence shown here is derived from an EMBL/GenBank/DDBJ whole genome shotgun (WGS) entry which is preliminary data.</text>
</comment>
<name>A0A372NYN7_9SPHI</name>
<dbReference type="InterPro" id="IPR036291">
    <property type="entry name" value="NAD(P)-bd_dom_sf"/>
</dbReference>
<dbReference type="PANTHER" id="PTHR43245:SF13">
    <property type="entry name" value="UDP-D-APIOSE_UDP-D-XYLOSE SYNTHASE 2"/>
    <property type="match status" value="1"/>
</dbReference>
<evidence type="ECO:0000313" key="3">
    <source>
        <dbReference type="Proteomes" id="UP000264217"/>
    </source>
</evidence>
<reference evidence="2 3" key="1">
    <citation type="submission" date="2018-08" db="EMBL/GenBank/DDBJ databases">
        <title>Mucilaginibacter sp. MYSH2.</title>
        <authorList>
            <person name="Seo T."/>
        </authorList>
    </citation>
    <scope>NUCLEOTIDE SEQUENCE [LARGE SCALE GENOMIC DNA]</scope>
    <source>
        <strain evidence="2 3">MYSH2</strain>
    </source>
</reference>
<dbReference type="Proteomes" id="UP000264217">
    <property type="component" value="Unassembled WGS sequence"/>
</dbReference>
<dbReference type="Gene3D" id="3.40.50.720">
    <property type="entry name" value="NAD(P)-binding Rossmann-like Domain"/>
    <property type="match status" value="1"/>
</dbReference>
<keyword evidence="3" id="KW-1185">Reference proteome</keyword>
<gene>
    <name evidence="2" type="ORF">D0C36_06845</name>
</gene>
<evidence type="ECO:0000313" key="2">
    <source>
        <dbReference type="EMBL" id="RFZ95238.1"/>
    </source>
</evidence>
<dbReference type="SUPFAM" id="SSF51735">
    <property type="entry name" value="NAD(P)-binding Rossmann-fold domains"/>
    <property type="match status" value="1"/>
</dbReference>
<dbReference type="EMBL" id="QWDC01000001">
    <property type="protein sequence ID" value="RFZ95238.1"/>
    <property type="molecule type" value="Genomic_DNA"/>
</dbReference>
<evidence type="ECO:0000259" key="1">
    <source>
        <dbReference type="Pfam" id="PF01370"/>
    </source>
</evidence>
<organism evidence="2 3">
    <name type="scientific">Mucilaginibacter conchicola</name>
    <dbReference type="NCBI Taxonomy" id="2303333"/>
    <lineage>
        <taxon>Bacteria</taxon>
        <taxon>Pseudomonadati</taxon>
        <taxon>Bacteroidota</taxon>
        <taxon>Sphingobacteriia</taxon>
        <taxon>Sphingobacteriales</taxon>
        <taxon>Sphingobacteriaceae</taxon>
        <taxon>Mucilaginibacter</taxon>
    </lineage>
</organism>
<dbReference type="AlphaFoldDB" id="A0A372NYN7"/>
<proteinExistence type="predicted"/>
<dbReference type="InterPro" id="IPR001509">
    <property type="entry name" value="Epimerase_deHydtase"/>
</dbReference>
<dbReference type="InterPro" id="IPR050177">
    <property type="entry name" value="Lipid_A_modif_metabolic_enz"/>
</dbReference>
<dbReference type="OrthoDB" id="112777at2"/>
<protein>
    <submittedName>
        <fullName evidence="2">NAD-dependent epimerase/dehydratase family protein</fullName>
    </submittedName>
</protein>
<sequence length="310" mass="35389">MIHTILGAGGPVANALTDELIKNNKTVRLVSRRRVDIKGDNVTWQKADLLKLDELQQAAKGSDVIYLCAGLTYDADIWREQWPVIMRNVIQVTKENNARLIFFDNIYMYGLVDGPITEETPYKPISKKGEVRAGIADMLMNEVKAGNIKATIARAPDFYGTTSTNAFLDMMVLAKYAKKQSAQWMGDPNKLHNFIYIPDAGRAMYLLAQSLESDNQIWHLPTAPVMTGHQFLELAARIYGVKSKFMRIRKFMLWLLGLFNKLIAGTVEMYYQTDHDYIFNSDKFERAFNFKPTSYEDGMREVASTIYRPE</sequence>
<feature type="domain" description="NAD-dependent epimerase/dehydratase" evidence="1">
    <location>
        <begin position="5"/>
        <end position="214"/>
    </location>
</feature>
<dbReference type="Pfam" id="PF01370">
    <property type="entry name" value="Epimerase"/>
    <property type="match status" value="1"/>
</dbReference>
<accession>A0A372NYN7</accession>
<dbReference type="RefSeq" id="WP_117390800.1">
    <property type="nucleotide sequence ID" value="NZ_QWDC01000001.1"/>
</dbReference>